<dbReference type="PROSITE" id="PS51085">
    <property type="entry name" value="2FE2S_FER_2"/>
    <property type="match status" value="1"/>
</dbReference>
<dbReference type="InterPro" id="IPR039261">
    <property type="entry name" value="FNR_nucleotide-bd"/>
</dbReference>
<dbReference type="RefSeq" id="WP_181054129.1">
    <property type="nucleotide sequence ID" value="NZ_JACDXJ010000001.1"/>
</dbReference>
<dbReference type="InterPro" id="IPR050415">
    <property type="entry name" value="MRET"/>
</dbReference>
<sequence length="338" mass="36399">MGHSIHIRSANRTVSPSDGQTILASALDAGIAYPHGCRSGRCGACKSRLVEGEVELLPHTPFALTEQERQQGLILACRAVPVTSGEVLWLQDDADSVVHPVVDLKARIIDIVDATHDIKRIRMTAEDGTFSFSAGQYARLTFPGAPARDYSMASHPKVEEIEFHIRRVPEGRASSHIATSADVGDIVRVEGPFGSSYLRERHTGPIVCVAGGSGLAPIQSIVETALSRGMRQPIKIYFGARTEKDLYQLDLFAKFELSHANVRFIPVLSAPSGPTVRRIGLVSEAMVQDLADCDGWKAYVAGPPAMVEAVGAVLAERGLRVDDIHADVFFTPDSVPAA</sequence>
<dbReference type="Pfam" id="PF00970">
    <property type="entry name" value="FAD_binding_6"/>
    <property type="match status" value="1"/>
</dbReference>
<dbReference type="PANTHER" id="PTHR47354:SF5">
    <property type="entry name" value="PROTEIN RFBI"/>
    <property type="match status" value="1"/>
</dbReference>
<keyword evidence="4" id="KW-1185">Reference proteome</keyword>
<gene>
    <name evidence="3" type="ORF">H0S73_21990</name>
</gene>
<dbReference type="PRINTS" id="PR00410">
    <property type="entry name" value="PHEHYDRXLASE"/>
</dbReference>
<feature type="domain" description="2Fe-2S ferredoxin-type" evidence="1">
    <location>
        <begin position="3"/>
        <end position="94"/>
    </location>
</feature>
<dbReference type="InterPro" id="IPR006058">
    <property type="entry name" value="2Fe2S_fd_BS"/>
</dbReference>
<feature type="domain" description="FAD-binding FR-type" evidence="2">
    <location>
        <begin position="101"/>
        <end position="199"/>
    </location>
</feature>
<dbReference type="PROSITE" id="PS00197">
    <property type="entry name" value="2FE2S_FER_1"/>
    <property type="match status" value="1"/>
</dbReference>
<protein>
    <submittedName>
        <fullName evidence="3">2Fe-2S iron-sulfur cluster binding domain-containing protein</fullName>
    </submittedName>
</protein>
<dbReference type="Pfam" id="PF00175">
    <property type="entry name" value="NAD_binding_1"/>
    <property type="match status" value="1"/>
</dbReference>
<dbReference type="GO" id="GO:0016491">
    <property type="term" value="F:oxidoreductase activity"/>
    <property type="evidence" value="ECO:0007669"/>
    <property type="project" value="InterPro"/>
</dbReference>
<evidence type="ECO:0000313" key="3">
    <source>
        <dbReference type="EMBL" id="MBA1158778.1"/>
    </source>
</evidence>
<comment type="caution">
    <text evidence="3">The sequence shown here is derived from an EMBL/GenBank/DDBJ whole genome shotgun (WGS) entry which is preliminary data.</text>
</comment>
<dbReference type="InterPro" id="IPR017927">
    <property type="entry name" value="FAD-bd_FR_type"/>
</dbReference>
<dbReference type="InterPro" id="IPR036010">
    <property type="entry name" value="2Fe-2S_ferredoxin-like_sf"/>
</dbReference>
<dbReference type="AlphaFoldDB" id="A0A838BTU2"/>
<evidence type="ECO:0000259" key="1">
    <source>
        <dbReference type="PROSITE" id="PS51085"/>
    </source>
</evidence>
<dbReference type="InterPro" id="IPR001433">
    <property type="entry name" value="OxRdtase_FAD/NAD-bd"/>
</dbReference>
<dbReference type="CDD" id="cd00207">
    <property type="entry name" value="fer2"/>
    <property type="match status" value="1"/>
</dbReference>
<dbReference type="EMBL" id="JACDXJ010000001">
    <property type="protein sequence ID" value="MBA1158778.1"/>
    <property type="molecule type" value="Genomic_DNA"/>
</dbReference>
<dbReference type="Proteomes" id="UP000572984">
    <property type="component" value="Unassembled WGS sequence"/>
</dbReference>
<dbReference type="GO" id="GO:0051537">
    <property type="term" value="F:2 iron, 2 sulfur cluster binding"/>
    <property type="evidence" value="ECO:0007669"/>
    <property type="project" value="InterPro"/>
</dbReference>
<dbReference type="PANTHER" id="PTHR47354">
    <property type="entry name" value="NADH OXIDOREDUCTASE HCR"/>
    <property type="match status" value="1"/>
</dbReference>
<evidence type="ECO:0000259" key="2">
    <source>
        <dbReference type="PROSITE" id="PS51384"/>
    </source>
</evidence>
<accession>A0A838BTU2</accession>
<organism evidence="3 4">
    <name type="scientific">Microvirga mediterraneensis</name>
    <dbReference type="NCBI Taxonomy" id="2754695"/>
    <lineage>
        <taxon>Bacteria</taxon>
        <taxon>Pseudomonadati</taxon>
        <taxon>Pseudomonadota</taxon>
        <taxon>Alphaproteobacteria</taxon>
        <taxon>Hyphomicrobiales</taxon>
        <taxon>Methylobacteriaceae</taxon>
        <taxon>Microvirga</taxon>
    </lineage>
</organism>
<dbReference type="SUPFAM" id="SSF52343">
    <property type="entry name" value="Ferredoxin reductase-like, C-terminal NADP-linked domain"/>
    <property type="match status" value="1"/>
</dbReference>
<dbReference type="InterPro" id="IPR012675">
    <property type="entry name" value="Beta-grasp_dom_sf"/>
</dbReference>
<dbReference type="CDD" id="cd06187">
    <property type="entry name" value="O2ase_reductase_like"/>
    <property type="match status" value="1"/>
</dbReference>
<dbReference type="InterPro" id="IPR017938">
    <property type="entry name" value="Riboflavin_synthase-like_b-brl"/>
</dbReference>
<reference evidence="3 4" key="1">
    <citation type="submission" date="2020-07" db="EMBL/GenBank/DDBJ databases">
        <title>Draft genome and description of Microvirga mediterraneensis Marseille-Q2068 sp. nov.</title>
        <authorList>
            <person name="Boxberger M."/>
        </authorList>
    </citation>
    <scope>NUCLEOTIDE SEQUENCE [LARGE SCALE GENOMIC DNA]</scope>
    <source>
        <strain evidence="3 4">Marseille-Q2068</strain>
    </source>
</reference>
<dbReference type="Gene3D" id="3.40.50.80">
    <property type="entry name" value="Nucleotide-binding domain of ferredoxin-NADP reductase (FNR) module"/>
    <property type="match status" value="1"/>
</dbReference>
<dbReference type="Pfam" id="PF00111">
    <property type="entry name" value="Fer2"/>
    <property type="match status" value="1"/>
</dbReference>
<evidence type="ECO:0000313" key="4">
    <source>
        <dbReference type="Proteomes" id="UP000572984"/>
    </source>
</evidence>
<proteinExistence type="predicted"/>
<name>A0A838BTU2_9HYPH</name>
<dbReference type="SUPFAM" id="SSF54292">
    <property type="entry name" value="2Fe-2S ferredoxin-like"/>
    <property type="match status" value="1"/>
</dbReference>
<dbReference type="InterPro" id="IPR008333">
    <property type="entry name" value="Cbr1-like_FAD-bd_dom"/>
</dbReference>
<dbReference type="PROSITE" id="PS51384">
    <property type="entry name" value="FAD_FR"/>
    <property type="match status" value="1"/>
</dbReference>
<dbReference type="Gene3D" id="3.10.20.30">
    <property type="match status" value="1"/>
</dbReference>
<dbReference type="InterPro" id="IPR001041">
    <property type="entry name" value="2Fe-2S_ferredoxin-type"/>
</dbReference>
<dbReference type="SUPFAM" id="SSF63380">
    <property type="entry name" value="Riboflavin synthase domain-like"/>
    <property type="match status" value="1"/>
</dbReference>
<dbReference type="Gene3D" id="2.40.30.10">
    <property type="entry name" value="Translation factors"/>
    <property type="match status" value="1"/>
</dbReference>